<feature type="domain" description="THAP-type" evidence="5">
    <location>
        <begin position="5"/>
        <end position="66"/>
    </location>
</feature>
<evidence type="ECO:0000256" key="1">
    <source>
        <dbReference type="ARBA" id="ARBA00022723"/>
    </source>
</evidence>
<name>A0AA88YGP7_PINIB</name>
<dbReference type="Pfam" id="PF05485">
    <property type="entry name" value="THAP"/>
    <property type="match status" value="1"/>
</dbReference>
<dbReference type="SUPFAM" id="SSF57716">
    <property type="entry name" value="Glucocorticoid receptor-like (DNA-binding domain)"/>
    <property type="match status" value="1"/>
</dbReference>
<reference evidence="6" key="1">
    <citation type="submission" date="2019-08" db="EMBL/GenBank/DDBJ databases">
        <title>The improved chromosome-level genome for the pearl oyster Pinctada fucata martensii using PacBio sequencing and Hi-C.</title>
        <authorList>
            <person name="Zheng Z."/>
        </authorList>
    </citation>
    <scope>NUCLEOTIDE SEQUENCE</scope>
    <source>
        <strain evidence="6">ZZ-2019</strain>
        <tissue evidence="6">Adductor muscle</tissue>
    </source>
</reference>
<dbReference type="GO" id="GO:0003677">
    <property type="term" value="F:DNA binding"/>
    <property type="evidence" value="ECO:0007669"/>
    <property type="project" value="UniProtKB-KW"/>
</dbReference>
<dbReference type="EMBL" id="VSWD01000004">
    <property type="protein sequence ID" value="KAK3105146.1"/>
    <property type="molecule type" value="Genomic_DNA"/>
</dbReference>
<evidence type="ECO:0000313" key="7">
    <source>
        <dbReference type="Proteomes" id="UP001186944"/>
    </source>
</evidence>
<evidence type="ECO:0000256" key="3">
    <source>
        <dbReference type="ARBA" id="ARBA00022833"/>
    </source>
</evidence>
<keyword evidence="7" id="KW-1185">Reference proteome</keyword>
<dbReference type="InterPro" id="IPR006612">
    <property type="entry name" value="THAP_Znf"/>
</dbReference>
<dbReference type="GO" id="GO:0008270">
    <property type="term" value="F:zinc ion binding"/>
    <property type="evidence" value="ECO:0007669"/>
    <property type="project" value="UniProtKB-KW"/>
</dbReference>
<keyword evidence="2" id="KW-0863">Zinc-finger</keyword>
<dbReference type="AlphaFoldDB" id="A0AA88YGP7"/>
<comment type="caution">
    <text evidence="6">The sequence shown here is derived from an EMBL/GenBank/DDBJ whole genome shotgun (WGS) entry which is preliminary data.</text>
</comment>
<sequence length="78" mass="8879">MVKRCCYGTCNSDTRYPDRLEGGVQFVPFPKPKTNLEKCLKWIKLCGRPHSQLNVANIGAGRYVCTKVSTVFFNKSYD</sequence>
<evidence type="ECO:0000259" key="5">
    <source>
        <dbReference type="Pfam" id="PF05485"/>
    </source>
</evidence>
<keyword evidence="1" id="KW-0479">Metal-binding</keyword>
<evidence type="ECO:0000256" key="2">
    <source>
        <dbReference type="ARBA" id="ARBA00022771"/>
    </source>
</evidence>
<proteinExistence type="predicted"/>
<organism evidence="6 7">
    <name type="scientific">Pinctada imbricata</name>
    <name type="common">Atlantic pearl-oyster</name>
    <name type="synonym">Pinctada martensii</name>
    <dbReference type="NCBI Taxonomy" id="66713"/>
    <lineage>
        <taxon>Eukaryota</taxon>
        <taxon>Metazoa</taxon>
        <taxon>Spiralia</taxon>
        <taxon>Lophotrochozoa</taxon>
        <taxon>Mollusca</taxon>
        <taxon>Bivalvia</taxon>
        <taxon>Autobranchia</taxon>
        <taxon>Pteriomorphia</taxon>
        <taxon>Pterioida</taxon>
        <taxon>Pterioidea</taxon>
        <taxon>Pteriidae</taxon>
        <taxon>Pinctada</taxon>
    </lineage>
</organism>
<accession>A0AA88YGP7</accession>
<evidence type="ECO:0000313" key="6">
    <source>
        <dbReference type="EMBL" id="KAK3105146.1"/>
    </source>
</evidence>
<keyword evidence="4" id="KW-0238">DNA-binding</keyword>
<dbReference type="Proteomes" id="UP001186944">
    <property type="component" value="Unassembled WGS sequence"/>
</dbReference>
<protein>
    <recommendedName>
        <fullName evidence="5">THAP-type domain-containing protein</fullName>
    </recommendedName>
</protein>
<gene>
    <name evidence="6" type="ORF">FSP39_018149</name>
</gene>
<evidence type="ECO:0000256" key="4">
    <source>
        <dbReference type="ARBA" id="ARBA00023125"/>
    </source>
</evidence>
<keyword evidence="3" id="KW-0862">Zinc</keyword>